<dbReference type="RefSeq" id="XP_007831548.1">
    <property type="nucleotide sequence ID" value="XM_007833357.1"/>
</dbReference>
<dbReference type="Proteomes" id="UP000030651">
    <property type="component" value="Unassembled WGS sequence"/>
</dbReference>
<dbReference type="InterPro" id="IPR003959">
    <property type="entry name" value="ATPase_AAA_core"/>
</dbReference>
<dbReference type="PANTHER" id="PTHR46411">
    <property type="entry name" value="FAMILY ATPASE, PUTATIVE-RELATED"/>
    <property type="match status" value="1"/>
</dbReference>
<evidence type="ECO:0000256" key="1">
    <source>
        <dbReference type="SAM" id="MobiDB-lite"/>
    </source>
</evidence>
<feature type="compositionally biased region" description="Low complexity" evidence="1">
    <location>
        <begin position="72"/>
        <end position="85"/>
    </location>
</feature>
<feature type="region of interest" description="Disordered" evidence="1">
    <location>
        <begin position="122"/>
        <end position="166"/>
    </location>
</feature>
<feature type="compositionally biased region" description="Basic and acidic residues" evidence="1">
    <location>
        <begin position="45"/>
        <end position="55"/>
    </location>
</feature>
<evidence type="ECO:0000313" key="3">
    <source>
        <dbReference type="EMBL" id="ETS82900.1"/>
    </source>
</evidence>
<dbReference type="Pfam" id="PF00004">
    <property type="entry name" value="AAA"/>
    <property type="match status" value="1"/>
</dbReference>
<dbReference type="KEGG" id="pfy:PFICI_04776"/>
<feature type="domain" description="AAA+ ATPase" evidence="2">
    <location>
        <begin position="607"/>
        <end position="732"/>
    </location>
</feature>
<gene>
    <name evidence="3" type="ORF">PFICI_04776</name>
</gene>
<dbReference type="EMBL" id="KI912111">
    <property type="protein sequence ID" value="ETS82900.1"/>
    <property type="molecule type" value="Genomic_DNA"/>
</dbReference>
<keyword evidence="4" id="KW-1185">Reference proteome</keyword>
<dbReference type="Pfam" id="PF22942">
    <property type="entry name" value="DUF7025"/>
    <property type="match status" value="1"/>
</dbReference>
<dbReference type="GO" id="GO:0016887">
    <property type="term" value="F:ATP hydrolysis activity"/>
    <property type="evidence" value="ECO:0007669"/>
    <property type="project" value="InterPro"/>
</dbReference>
<dbReference type="Pfam" id="PF23232">
    <property type="entry name" value="AAA_lid_13"/>
    <property type="match status" value="1"/>
</dbReference>
<proteinExistence type="predicted"/>
<dbReference type="CDD" id="cd19481">
    <property type="entry name" value="RecA-like_protease"/>
    <property type="match status" value="1"/>
</dbReference>
<dbReference type="InParanoid" id="W3XA11"/>
<dbReference type="Gene3D" id="3.40.50.300">
    <property type="entry name" value="P-loop containing nucleotide triphosphate hydrolases"/>
    <property type="match status" value="1"/>
</dbReference>
<dbReference type="InterPro" id="IPR027417">
    <property type="entry name" value="P-loop_NTPase"/>
</dbReference>
<dbReference type="PANTHER" id="PTHR46411:SF2">
    <property type="entry name" value="AAA+ ATPASE DOMAIN-CONTAINING PROTEIN"/>
    <property type="match status" value="1"/>
</dbReference>
<accession>W3XA11</accession>
<evidence type="ECO:0000259" key="2">
    <source>
        <dbReference type="SMART" id="SM00382"/>
    </source>
</evidence>
<dbReference type="SMART" id="SM00382">
    <property type="entry name" value="AAA"/>
    <property type="match status" value="1"/>
</dbReference>
<organism evidence="3 4">
    <name type="scientific">Pestalotiopsis fici (strain W106-1 / CGMCC3.15140)</name>
    <dbReference type="NCBI Taxonomy" id="1229662"/>
    <lineage>
        <taxon>Eukaryota</taxon>
        <taxon>Fungi</taxon>
        <taxon>Dikarya</taxon>
        <taxon>Ascomycota</taxon>
        <taxon>Pezizomycotina</taxon>
        <taxon>Sordariomycetes</taxon>
        <taxon>Xylariomycetidae</taxon>
        <taxon>Amphisphaeriales</taxon>
        <taxon>Sporocadaceae</taxon>
        <taxon>Pestalotiopsis</taxon>
    </lineage>
</organism>
<dbReference type="eggNOG" id="KOG0742">
    <property type="taxonomic scope" value="Eukaryota"/>
</dbReference>
<dbReference type="InterPro" id="IPR003593">
    <property type="entry name" value="AAA+_ATPase"/>
</dbReference>
<reference evidence="4" key="1">
    <citation type="journal article" date="2015" name="BMC Genomics">
        <title>Genomic and transcriptomic analysis of the endophytic fungus Pestalotiopsis fici reveals its lifestyle and high potential for synthesis of natural products.</title>
        <authorList>
            <person name="Wang X."/>
            <person name="Zhang X."/>
            <person name="Liu L."/>
            <person name="Xiang M."/>
            <person name="Wang W."/>
            <person name="Sun X."/>
            <person name="Che Y."/>
            <person name="Guo L."/>
            <person name="Liu G."/>
            <person name="Guo L."/>
            <person name="Wang C."/>
            <person name="Yin W.B."/>
            <person name="Stadler M."/>
            <person name="Zhang X."/>
            <person name="Liu X."/>
        </authorList>
    </citation>
    <scope>NUCLEOTIDE SEQUENCE [LARGE SCALE GENOMIC DNA]</scope>
    <source>
        <strain evidence="4">W106-1 / CGMCC3.15140</strain>
    </source>
</reference>
<dbReference type="GO" id="GO:0005524">
    <property type="term" value="F:ATP binding"/>
    <property type="evidence" value="ECO:0007669"/>
    <property type="project" value="InterPro"/>
</dbReference>
<feature type="region of interest" description="Disordered" evidence="1">
    <location>
        <begin position="1"/>
        <end position="85"/>
    </location>
</feature>
<dbReference type="GeneID" id="19269789"/>
<dbReference type="InterPro" id="IPR054289">
    <property type="entry name" value="DUF7025"/>
</dbReference>
<dbReference type="OrthoDB" id="10042665at2759"/>
<dbReference type="SUPFAM" id="SSF52540">
    <property type="entry name" value="P-loop containing nucleoside triphosphate hydrolases"/>
    <property type="match status" value="1"/>
</dbReference>
<feature type="compositionally biased region" description="Polar residues" evidence="1">
    <location>
        <begin position="151"/>
        <end position="166"/>
    </location>
</feature>
<dbReference type="HOGENOM" id="CLU_004471_4_7_1"/>
<evidence type="ECO:0000313" key="4">
    <source>
        <dbReference type="Proteomes" id="UP000030651"/>
    </source>
</evidence>
<dbReference type="InterPro" id="IPR056599">
    <property type="entry name" value="AAA_lid_fung"/>
</dbReference>
<protein>
    <recommendedName>
        <fullName evidence="2">AAA+ ATPase domain-containing protein</fullName>
    </recommendedName>
</protein>
<dbReference type="AlphaFoldDB" id="W3XA11"/>
<sequence length="834" mass="94633">MESAALASFAKATNLATSATSEAKSSGWEDTEREHNINSLQRLATPEEHQEKRQDISWTTDPTFGKRRLEPEASPASPESPESLAELPPAIEPAAKRPKNGHEIEVDAVLPPSPVVPVVTLSTSDTPSVQLHDLSPSHQIRPHAPEKQLDRMSSNTSERAGTSSDLTGQQSIDFRIVHEVICYDKFHRDETLFATSPTWESSRESSGSHGWKAHLTFTQTIRNIAAFMKESQDISFLVFRYYRCSDSNRWGRHHTKTTSDTGVRYDETIAIVSPSLQAIFDDVSRCVPDKGSAEKDGPKNYSADFFYHHRAALNDRHSQLESMPRSELTAILGYVQATYGTRFGELDMSIAQGFIQADDLAAIFCPNQVVISRKGVTLEAFVLRTWPWKRDTGVLLECWQWGFDGGSLRRKEVDLDITKLSQSVMKIRDLEVFPASFASETEIEYLQSRGVKIWNMRYPSFVAYEGWDGQKDYFYAAESRWMVDYRTYKQMHPTAKTFHFTSMPKLPFDQWPDTLSLDLEMPPGDCLLAFPATISAFSFKKKAWSILRVDHVRRIKWNTEAFDRLVLPAKTKDMVKSLVMVRASPKHSKQRKLLNGMQDDIIRGKGNGLIMLLHGPPGTGKTLTAGIVAEIAKMPLYSVTCGDIGTKPEAVEKYLGTVLMLGKRWNCILLLDEADAFLEERSMSDLERNSLVSVFLRTLEYYDGILILTSNRVGTFDEAFTSRIQVALTYGPLTASSRRKIWQNFLDMVQTDKDDVDMDDLLSHFDELVRGYEMNGRQIRNVFTTARQLAIFKEETLVWDHLEQALQSVSAFNKYRQGLHGHTDDEWAREEKLR</sequence>
<feature type="compositionally biased region" description="Polar residues" evidence="1">
    <location>
        <begin position="14"/>
        <end position="24"/>
    </location>
</feature>
<name>W3XA11_PESFW</name>